<keyword evidence="2" id="KW-0812">Transmembrane</keyword>
<keyword evidence="4" id="KW-1185">Reference proteome</keyword>
<keyword evidence="2" id="KW-0472">Membrane</keyword>
<name>A0A1E7F777_9STRA</name>
<feature type="compositionally biased region" description="Basic residues" evidence="1">
    <location>
        <begin position="89"/>
        <end position="102"/>
    </location>
</feature>
<keyword evidence="2" id="KW-1133">Transmembrane helix</keyword>
<feature type="region of interest" description="Disordered" evidence="1">
    <location>
        <begin position="1"/>
        <end position="161"/>
    </location>
</feature>
<proteinExistence type="predicted"/>
<dbReference type="EMBL" id="KV784361">
    <property type="protein sequence ID" value="OEU14032.1"/>
    <property type="molecule type" value="Genomic_DNA"/>
</dbReference>
<organism evidence="3 4">
    <name type="scientific">Fragilariopsis cylindrus CCMP1102</name>
    <dbReference type="NCBI Taxonomy" id="635003"/>
    <lineage>
        <taxon>Eukaryota</taxon>
        <taxon>Sar</taxon>
        <taxon>Stramenopiles</taxon>
        <taxon>Ochrophyta</taxon>
        <taxon>Bacillariophyta</taxon>
        <taxon>Bacillariophyceae</taxon>
        <taxon>Bacillariophycidae</taxon>
        <taxon>Bacillariales</taxon>
        <taxon>Bacillariaceae</taxon>
        <taxon>Fragilariopsis</taxon>
    </lineage>
</organism>
<protein>
    <submittedName>
        <fullName evidence="3">Uncharacterized protein</fullName>
    </submittedName>
</protein>
<accession>A0A1E7F777</accession>
<dbReference type="KEGG" id="fcy:FRACYDRAFT_242385"/>
<dbReference type="AlphaFoldDB" id="A0A1E7F777"/>
<gene>
    <name evidence="3" type="ORF">FRACYDRAFT_242385</name>
</gene>
<feature type="compositionally biased region" description="Low complexity" evidence="1">
    <location>
        <begin position="129"/>
        <end position="140"/>
    </location>
</feature>
<sequence>MTSVLNSRRRMRTYENTNTNTNTKRSMLDHKFDTIGTTTYPKNVESPSESLDITLSLSPTSNSREEVSWSSSEGSTYYSEDEADEVSLRQRKRSNSRPRPISRPKENDRSNNSKTGGSRTDNRRDPSRSTSQSLSLQLTTEGGDVRTQKITKRSVTDNNKIGNQKRHIATSVTASKNETKSLLKNVDIFSEIELATSSEDLSITHFLTTEDTAEVFCTRIVPYEIMAGNELSFLEQQQQSDLTRDERIKELKAKIKNMQQESFLDVPNRSVDISKGNSSTEIDNTPSLSLPLRQINDEEKNVERNDVLSYCNTDTTMPLINICDPEQLQHINKAMLAKGKLHRSLEQRTSHIPLIIPIVDREEISVMECDVKSIVDIELDVETGQHLLGGSIENGAEVSFCPSTYREEKSKIGTISDRTKILLDSGKIKTKAVYESLLLRFVQERKEFEKRPRNEQLVISAMAALSLIFVVLVLVMIVQ</sequence>
<dbReference type="Proteomes" id="UP000095751">
    <property type="component" value="Unassembled WGS sequence"/>
</dbReference>
<feature type="transmembrane region" description="Helical" evidence="2">
    <location>
        <begin position="457"/>
        <end position="478"/>
    </location>
</feature>
<feature type="compositionally biased region" description="Low complexity" evidence="1">
    <location>
        <begin position="68"/>
        <end position="78"/>
    </location>
</feature>
<reference evidence="3 4" key="1">
    <citation type="submission" date="2016-09" db="EMBL/GenBank/DDBJ databases">
        <title>Extensive genetic diversity and differential bi-allelic expression allows diatom success in the polar Southern Ocean.</title>
        <authorList>
            <consortium name="DOE Joint Genome Institute"/>
            <person name="Mock T."/>
            <person name="Otillar R.P."/>
            <person name="Strauss J."/>
            <person name="Dupont C."/>
            <person name="Frickenhaus S."/>
            <person name="Maumus F."/>
            <person name="Mcmullan M."/>
            <person name="Sanges R."/>
            <person name="Schmutz J."/>
            <person name="Toseland A."/>
            <person name="Valas R."/>
            <person name="Veluchamy A."/>
            <person name="Ward B.J."/>
            <person name="Allen A."/>
            <person name="Barry K."/>
            <person name="Falciatore A."/>
            <person name="Ferrante M."/>
            <person name="Fortunato A.E."/>
            <person name="Gloeckner G."/>
            <person name="Gruber A."/>
            <person name="Hipkin R."/>
            <person name="Janech M."/>
            <person name="Kroth P."/>
            <person name="Leese F."/>
            <person name="Lindquist E."/>
            <person name="Lyon B.R."/>
            <person name="Martin J."/>
            <person name="Mayer C."/>
            <person name="Parker M."/>
            <person name="Quesneville H."/>
            <person name="Raymond J."/>
            <person name="Uhlig C."/>
            <person name="Valentin K.U."/>
            <person name="Worden A.Z."/>
            <person name="Armbrust E.V."/>
            <person name="Bowler C."/>
            <person name="Green B."/>
            <person name="Moulton V."/>
            <person name="Van Oosterhout C."/>
            <person name="Grigoriev I."/>
        </authorList>
    </citation>
    <scope>NUCLEOTIDE SEQUENCE [LARGE SCALE GENOMIC DNA]</scope>
    <source>
        <strain evidence="3 4">CCMP1102</strain>
    </source>
</reference>
<evidence type="ECO:0000313" key="4">
    <source>
        <dbReference type="Proteomes" id="UP000095751"/>
    </source>
</evidence>
<evidence type="ECO:0000256" key="1">
    <source>
        <dbReference type="SAM" id="MobiDB-lite"/>
    </source>
</evidence>
<dbReference type="InParanoid" id="A0A1E7F777"/>
<evidence type="ECO:0000256" key="2">
    <source>
        <dbReference type="SAM" id="Phobius"/>
    </source>
</evidence>
<evidence type="ECO:0000313" key="3">
    <source>
        <dbReference type="EMBL" id="OEU14032.1"/>
    </source>
</evidence>
<feature type="compositionally biased region" description="Polar residues" evidence="1">
    <location>
        <begin position="35"/>
        <end position="60"/>
    </location>
</feature>